<dbReference type="PANTHER" id="PTHR34980">
    <property type="entry name" value="INNER MEMBRANE PROTEIN-RELATED-RELATED"/>
    <property type="match status" value="1"/>
</dbReference>
<keyword evidence="1" id="KW-1133">Transmembrane helix</keyword>
<dbReference type="Pfam" id="PF05656">
    <property type="entry name" value="DUF805"/>
    <property type="match status" value="1"/>
</dbReference>
<evidence type="ECO:0000313" key="2">
    <source>
        <dbReference type="EMBL" id="MBC6108980.1"/>
    </source>
</evidence>
<reference evidence="2 3" key="1">
    <citation type="submission" date="2020-08" db="EMBL/GenBank/DDBJ databases">
        <authorList>
            <person name="Sun Q."/>
            <person name="Inoue M."/>
        </authorList>
    </citation>
    <scope>NUCLEOTIDE SEQUENCE [LARGE SCALE GENOMIC DNA]</scope>
    <source>
        <strain evidence="2 3">CCM 8938</strain>
    </source>
</reference>
<keyword evidence="1" id="KW-0812">Transmembrane</keyword>
<keyword evidence="3" id="KW-1185">Reference proteome</keyword>
<gene>
    <name evidence="2" type="ORF">H7U22_00950</name>
</gene>
<dbReference type="PANTHER" id="PTHR34980:SF3">
    <property type="entry name" value="BLR8105 PROTEIN"/>
    <property type="match status" value="1"/>
</dbReference>
<protein>
    <submittedName>
        <fullName evidence="2">DUF805 domain-containing protein</fullName>
    </submittedName>
</protein>
<evidence type="ECO:0000256" key="1">
    <source>
        <dbReference type="SAM" id="Phobius"/>
    </source>
</evidence>
<dbReference type="RefSeq" id="WP_187069467.1">
    <property type="nucleotide sequence ID" value="NZ_JACRYL010000001.1"/>
</dbReference>
<name>A0ABR7KM76_9SPHI</name>
<keyword evidence="1" id="KW-0472">Membrane</keyword>
<dbReference type="EMBL" id="JACRYL010000001">
    <property type="protein sequence ID" value="MBC6108980.1"/>
    <property type="molecule type" value="Genomic_DNA"/>
</dbReference>
<feature type="transmembrane region" description="Helical" evidence="1">
    <location>
        <begin position="17"/>
        <end position="34"/>
    </location>
</feature>
<evidence type="ECO:0000313" key="3">
    <source>
        <dbReference type="Proteomes" id="UP000652755"/>
    </source>
</evidence>
<dbReference type="InterPro" id="IPR008523">
    <property type="entry name" value="DUF805"/>
</dbReference>
<dbReference type="Proteomes" id="UP000652755">
    <property type="component" value="Unassembled WGS sequence"/>
</dbReference>
<organism evidence="2 3">
    <name type="scientific">Pedobacter fastidiosus</name>
    <dbReference type="NCBI Taxonomy" id="2765361"/>
    <lineage>
        <taxon>Bacteria</taxon>
        <taxon>Pseudomonadati</taxon>
        <taxon>Bacteroidota</taxon>
        <taxon>Sphingobacteriia</taxon>
        <taxon>Sphingobacteriales</taxon>
        <taxon>Sphingobacteriaceae</taxon>
        <taxon>Pedobacter</taxon>
    </lineage>
</organism>
<sequence>MFKDPFSFYGRIRRTEFALTHLFYYLWYFFIIVFEDHTRVGDWIGITLLFPVYLLLSQGAKRCHDLGKSGWWQLVPFYNLALFFSSGDLGPNQYGNNPKGEDQPNYDVFGYDVKTGKKIDAEGNEVLPFRQNFKVD</sequence>
<comment type="caution">
    <text evidence="2">The sequence shown here is derived from an EMBL/GenBank/DDBJ whole genome shotgun (WGS) entry which is preliminary data.</text>
</comment>
<proteinExistence type="predicted"/>
<feature type="transmembrane region" description="Helical" evidence="1">
    <location>
        <begin position="40"/>
        <end position="56"/>
    </location>
</feature>
<accession>A0ABR7KM76</accession>